<dbReference type="NCBIfam" id="TIGR00247">
    <property type="entry name" value="endolytic transglycosylase MltG"/>
    <property type="match status" value="1"/>
</dbReference>
<evidence type="ECO:0000256" key="1">
    <source>
        <dbReference type="ARBA" id="ARBA00022475"/>
    </source>
</evidence>
<reference evidence="8" key="1">
    <citation type="submission" date="2024-06" db="EMBL/GenBank/DDBJ databases">
        <title>Genome sequence of Vogesella sp. MAHUQ-64.</title>
        <authorList>
            <person name="Huq M.A."/>
        </authorList>
    </citation>
    <scope>NUCLEOTIDE SEQUENCE</scope>
    <source>
        <strain evidence="8">MAHUQ-64</strain>
    </source>
</reference>
<evidence type="ECO:0000256" key="2">
    <source>
        <dbReference type="ARBA" id="ARBA00022692"/>
    </source>
</evidence>
<dbReference type="Gene3D" id="3.30.160.60">
    <property type="entry name" value="Classic Zinc Finger"/>
    <property type="match status" value="1"/>
</dbReference>
<dbReference type="PANTHER" id="PTHR30518">
    <property type="entry name" value="ENDOLYTIC MUREIN TRANSGLYCOSYLASE"/>
    <property type="match status" value="1"/>
</dbReference>
<keyword evidence="2 7" id="KW-0812">Transmembrane</keyword>
<keyword evidence="7" id="KW-0997">Cell inner membrane</keyword>
<name>A0ABV1M538_9NEIS</name>
<dbReference type="EC" id="4.2.2.29" evidence="7"/>
<dbReference type="CDD" id="cd08010">
    <property type="entry name" value="MltG_like"/>
    <property type="match status" value="1"/>
</dbReference>
<keyword evidence="5 7" id="KW-0456">Lyase</keyword>
<evidence type="ECO:0000313" key="9">
    <source>
        <dbReference type="Proteomes" id="UP001433638"/>
    </source>
</evidence>
<feature type="site" description="Important for catalytic activity" evidence="7">
    <location>
        <position position="212"/>
    </location>
</feature>
<dbReference type="Proteomes" id="UP001433638">
    <property type="component" value="Unassembled WGS sequence"/>
</dbReference>
<comment type="caution">
    <text evidence="8">The sequence shown here is derived from an EMBL/GenBank/DDBJ whole genome shotgun (WGS) entry which is preliminary data.</text>
</comment>
<comment type="function">
    <text evidence="7">Functions as a peptidoglycan terminase that cleaves nascent peptidoglycan strands endolytically to terminate their elongation.</text>
</comment>
<evidence type="ECO:0000256" key="7">
    <source>
        <dbReference type="HAMAP-Rule" id="MF_02065"/>
    </source>
</evidence>
<comment type="catalytic activity">
    <reaction evidence="7">
        <text>a peptidoglycan chain = a peptidoglycan chain with N-acetyl-1,6-anhydromuramyl-[peptide] at the reducing end + a peptidoglycan chain with N-acetylglucosamine at the non-reducing end.</text>
        <dbReference type="EC" id="4.2.2.29"/>
    </reaction>
</comment>
<organism evidence="8 9">
    <name type="scientific">Vogesella oryzagri</name>
    <dbReference type="NCBI Taxonomy" id="3160864"/>
    <lineage>
        <taxon>Bacteria</taxon>
        <taxon>Pseudomonadati</taxon>
        <taxon>Pseudomonadota</taxon>
        <taxon>Betaproteobacteria</taxon>
        <taxon>Neisseriales</taxon>
        <taxon>Chromobacteriaceae</taxon>
        <taxon>Vogesella</taxon>
    </lineage>
</organism>
<proteinExistence type="inferred from homology"/>
<keyword evidence="1 7" id="KW-1003">Cell membrane</keyword>
<dbReference type="Gene3D" id="3.30.1490.480">
    <property type="entry name" value="Endolytic murein transglycosylase"/>
    <property type="match status" value="1"/>
</dbReference>
<dbReference type="EMBL" id="JBEFLD010000006">
    <property type="protein sequence ID" value="MEQ6291337.1"/>
    <property type="molecule type" value="Genomic_DNA"/>
</dbReference>
<dbReference type="Pfam" id="PF02618">
    <property type="entry name" value="YceG"/>
    <property type="match status" value="1"/>
</dbReference>
<evidence type="ECO:0000256" key="6">
    <source>
        <dbReference type="ARBA" id="ARBA00023316"/>
    </source>
</evidence>
<comment type="similarity">
    <text evidence="7">Belongs to the transglycosylase MltG family.</text>
</comment>
<protein>
    <recommendedName>
        <fullName evidence="7">Endolytic murein transglycosylase</fullName>
        <ecNumber evidence="7">4.2.2.29</ecNumber>
    </recommendedName>
    <alternativeName>
        <fullName evidence="7">Peptidoglycan lytic transglycosylase</fullName>
    </alternativeName>
    <alternativeName>
        <fullName evidence="7">Peptidoglycan polymerization terminase</fullName>
    </alternativeName>
</protein>
<evidence type="ECO:0000256" key="4">
    <source>
        <dbReference type="ARBA" id="ARBA00023136"/>
    </source>
</evidence>
<dbReference type="HAMAP" id="MF_02065">
    <property type="entry name" value="MltG"/>
    <property type="match status" value="1"/>
</dbReference>
<evidence type="ECO:0000256" key="3">
    <source>
        <dbReference type="ARBA" id="ARBA00022989"/>
    </source>
</evidence>
<dbReference type="InterPro" id="IPR003770">
    <property type="entry name" value="MLTG-like"/>
</dbReference>
<keyword evidence="6 7" id="KW-0961">Cell wall biogenesis/degradation</keyword>
<keyword evidence="9" id="KW-1185">Reference proteome</keyword>
<gene>
    <name evidence="7 8" type="primary">mltG</name>
    <name evidence="8" type="ORF">ABNW52_12015</name>
</gene>
<evidence type="ECO:0000313" key="8">
    <source>
        <dbReference type="EMBL" id="MEQ6291337.1"/>
    </source>
</evidence>
<keyword evidence="3 7" id="KW-1133">Transmembrane helix</keyword>
<sequence>MIRHSFRALALLAALCALWLAWVIVVPVNPPRQPYSVTVGPNRTMIQLARTLEDDGAIRNRWVMVALSRMMGVDRKLKPGMYQFGAATAMWQYLSRFGDGHPDQSSVTIIEGWNFRQFRTALQKESDLRQDSAGWSESRLLAELGISGEVAEGMFFPSTYFYTPGSSDLDIYRRAYQSMQQQLQTVWEARSAEVPYSSPYELLTMASLVEKETAHESDRGMVASVFVNRLRVGMRLQTDPSVIYGMGERYRGNIGKADLRRDSPYNTYTRAGLPPTPIALPGRASLDAAANPTPSRALYFVAKGDGSGESHFSETLDEHNAAVRQYILKKGS</sequence>
<evidence type="ECO:0000256" key="5">
    <source>
        <dbReference type="ARBA" id="ARBA00023239"/>
    </source>
</evidence>
<dbReference type="PANTHER" id="PTHR30518:SF2">
    <property type="entry name" value="ENDOLYTIC MUREIN TRANSGLYCOSYLASE"/>
    <property type="match status" value="1"/>
</dbReference>
<keyword evidence="4 7" id="KW-0472">Membrane</keyword>
<accession>A0ABV1M538</accession>
<dbReference type="RefSeq" id="WP_349588066.1">
    <property type="nucleotide sequence ID" value="NZ_JBEFLD010000006.1"/>
</dbReference>